<dbReference type="OrthoDB" id="2136125at2759"/>
<dbReference type="KEGG" id="vpc:102526081"/>
<dbReference type="Pfam" id="PF14713">
    <property type="entry name" value="DUF4464"/>
    <property type="match status" value="1"/>
</dbReference>
<dbReference type="InParanoid" id="A0A6I9I015"/>
<dbReference type="FunCoup" id="A0A6I9I015">
    <property type="interactions" value="52"/>
</dbReference>
<comment type="subcellular location">
    <subcellularLocation>
        <location evidence="3">Cytoplasm</location>
    </subcellularLocation>
    <subcellularLocation>
        <location evidence="2">Nucleus</location>
    </subcellularLocation>
</comment>
<dbReference type="GeneID" id="102526081"/>
<proteinExistence type="predicted"/>
<keyword evidence="9" id="KW-0282">Flagellum</keyword>
<evidence type="ECO:0000256" key="5">
    <source>
        <dbReference type="ARBA" id="ARBA00022490"/>
    </source>
</evidence>
<evidence type="ECO:0000256" key="2">
    <source>
        <dbReference type="ARBA" id="ARBA00004123"/>
    </source>
</evidence>
<dbReference type="CTD" id="255119"/>
<accession>A0A6I9I015</accession>
<reference evidence="9" key="2">
    <citation type="submission" date="2025-08" db="UniProtKB">
        <authorList>
            <consortium name="RefSeq"/>
        </authorList>
    </citation>
    <scope>IDENTIFICATION</scope>
</reference>
<dbReference type="Proteomes" id="UP001652581">
    <property type="component" value="Chromosome 2"/>
</dbReference>
<evidence type="ECO:0000256" key="4">
    <source>
        <dbReference type="ARBA" id="ARBA00021436"/>
    </source>
</evidence>
<comment type="function">
    <text evidence="1">May be involved in spermatogenesis.</text>
</comment>
<evidence type="ECO:0000313" key="8">
    <source>
        <dbReference type="Proteomes" id="UP001652581"/>
    </source>
</evidence>
<gene>
    <name evidence="9" type="primary">CFAP299</name>
</gene>
<keyword evidence="5" id="KW-0963">Cytoplasm</keyword>
<dbReference type="GO" id="GO:0005634">
    <property type="term" value="C:nucleus"/>
    <property type="evidence" value="ECO:0007669"/>
    <property type="project" value="UniProtKB-SubCell"/>
</dbReference>
<reference evidence="8" key="1">
    <citation type="submission" date="2025-05" db="UniProtKB">
        <authorList>
            <consortium name="RefSeq"/>
        </authorList>
    </citation>
    <scope>NUCLEOTIDE SEQUENCE [LARGE SCALE GENOMIC DNA]</scope>
</reference>
<keyword evidence="9" id="KW-0966">Cell projection</keyword>
<evidence type="ECO:0000256" key="7">
    <source>
        <dbReference type="SAM" id="MobiDB-lite"/>
    </source>
</evidence>
<dbReference type="PANTHER" id="PTHR33588">
    <property type="entry name" value="CILIA- AND FLAGELLA-ASSOCIATED PROTEIN 299"/>
    <property type="match status" value="1"/>
</dbReference>
<dbReference type="PANTHER" id="PTHR33588:SF1">
    <property type="entry name" value="CILIA- AND FLAGELLA-ASSOCIATED PROTEIN 299"/>
    <property type="match status" value="1"/>
</dbReference>
<keyword evidence="8" id="KW-1185">Reference proteome</keyword>
<feature type="region of interest" description="Disordered" evidence="7">
    <location>
        <begin position="1"/>
        <end position="22"/>
    </location>
</feature>
<evidence type="ECO:0000256" key="6">
    <source>
        <dbReference type="ARBA" id="ARBA00023242"/>
    </source>
</evidence>
<dbReference type="RefSeq" id="XP_006198281.2">
    <property type="nucleotide sequence ID" value="XM_006198219.3"/>
</dbReference>
<dbReference type="InterPro" id="IPR027887">
    <property type="entry name" value="DUF4464"/>
</dbReference>
<dbReference type="AlphaFoldDB" id="A0A6I9I015"/>
<protein>
    <recommendedName>
        <fullName evidence="4">Cilia- and flagella-associated protein 299</fullName>
    </recommendedName>
</protein>
<name>A0A6I9I015_VICPA</name>
<feature type="compositionally biased region" description="Basic and acidic residues" evidence="7">
    <location>
        <begin position="1"/>
        <end position="11"/>
    </location>
</feature>
<sequence>MHSLGKDETTLKKNPSPGQKQWPFIIGKARDASAQVTAMDQEEGSTTLDNIVTQFNTYEDFLDSQITTVDLYYLEDEGLARQLVELGYRGTGEVVKREDFEARKAAIEIARLAQRTQKTTLTSAGKDLQDNFLKALAVREEDNRSGKVSSVIFIRDRNSHGQEVSGYIDYAHRLKTEDFEVYFSGKKRLLPRPTDMSFYNWDSHIAVCNSTPNYQVIADNPEGLLFKYKKDRKILNVDPKAQPGDNSTRTPIQTELYIQAVIFDHVSRRKT</sequence>
<dbReference type="GO" id="GO:0005737">
    <property type="term" value="C:cytoplasm"/>
    <property type="evidence" value="ECO:0007669"/>
    <property type="project" value="UniProtKB-SubCell"/>
</dbReference>
<organism evidence="8 9">
    <name type="scientific">Vicugna pacos</name>
    <name type="common">Alpaca</name>
    <name type="synonym">Lama pacos</name>
    <dbReference type="NCBI Taxonomy" id="30538"/>
    <lineage>
        <taxon>Eukaryota</taxon>
        <taxon>Metazoa</taxon>
        <taxon>Chordata</taxon>
        <taxon>Craniata</taxon>
        <taxon>Vertebrata</taxon>
        <taxon>Euteleostomi</taxon>
        <taxon>Mammalia</taxon>
        <taxon>Eutheria</taxon>
        <taxon>Laurasiatheria</taxon>
        <taxon>Artiodactyla</taxon>
        <taxon>Tylopoda</taxon>
        <taxon>Camelidae</taxon>
        <taxon>Vicugna</taxon>
    </lineage>
</organism>
<keyword evidence="9" id="KW-0969">Cilium</keyword>
<evidence type="ECO:0000256" key="3">
    <source>
        <dbReference type="ARBA" id="ARBA00004496"/>
    </source>
</evidence>
<evidence type="ECO:0000256" key="1">
    <source>
        <dbReference type="ARBA" id="ARBA00003056"/>
    </source>
</evidence>
<keyword evidence="6" id="KW-0539">Nucleus</keyword>
<evidence type="ECO:0000313" key="9">
    <source>
        <dbReference type="RefSeq" id="XP_006198281.2"/>
    </source>
</evidence>